<accession>A0A1B7Z712</accession>
<feature type="transmembrane region" description="Helical" evidence="1">
    <location>
        <begin position="170"/>
        <end position="192"/>
    </location>
</feature>
<dbReference type="AlphaFoldDB" id="A0A1B7Z712"/>
<evidence type="ECO:0000313" key="3">
    <source>
        <dbReference type="Proteomes" id="UP000092164"/>
    </source>
</evidence>
<dbReference type="RefSeq" id="WP_068485056.1">
    <property type="nucleotide sequence ID" value="NZ_CP018760.1"/>
</dbReference>
<keyword evidence="3" id="KW-1185">Reference proteome</keyword>
<proteinExistence type="predicted"/>
<comment type="caution">
    <text evidence="2">The sequence shown here is derived from an EMBL/GenBank/DDBJ whole genome shotgun (WGS) entry which is preliminary data.</text>
</comment>
<feature type="transmembrane region" description="Helical" evidence="1">
    <location>
        <begin position="20"/>
        <end position="38"/>
    </location>
</feature>
<reference evidence="3" key="1">
    <citation type="submission" date="2016-06" db="EMBL/GenBank/DDBJ databases">
        <authorList>
            <person name="Zhan P."/>
        </authorList>
    </citation>
    <scope>NUCLEOTIDE SEQUENCE [LARGE SCALE GENOMIC DNA]</scope>
    <source>
        <strain evidence="3">T28</strain>
    </source>
</reference>
<keyword evidence="1" id="KW-0812">Transmembrane</keyword>
<dbReference type="STRING" id="1836467.BTR34_03155"/>
<dbReference type="OrthoDB" id="1491387at2"/>
<protein>
    <submittedName>
        <fullName evidence="2">Uncharacterized protein</fullName>
    </submittedName>
</protein>
<dbReference type="EMBL" id="LZFP01000013">
    <property type="protein sequence ID" value="OBR38499.1"/>
    <property type="molecule type" value="Genomic_DNA"/>
</dbReference>
<evidence type="ECO:0000313" key="2">
    <source>
        <dbReference type="EMBL" id="OBR38499.1"/>
    </source>
</evidence>
<keyword evidence="1" id="KW-1133">Transmembrane helix</keyword>
<organism evidence="2 3">
    <name type="scientific">Maribacter hydrothermalis</name>
    <dbReference type="NCBI Taxonomy" id="1836467"/>
    <lineage>
        <taxon>Bacteria</taxon>
        <taxon>Pseudomonadati</taxon>
        <taxon>Bacteroidota</taxon>
        <taxon>Flavobacteriia</taxon>
        <taxon>Flavobacteriales</taxon>
        <taxon>Flavobacteriaceae</taxon>
        <taxon>Maribacter</taxon>
    </lineage>
</organism>
<gene>
    <name evidence="2" type="ORF">A9200_17665</name>
</gene>
<keyword evidence="1" id="KW-0472">Membrane</keyword>
<evidence type="ECO:0000256" key="1">
    <source>
        <dbReference type="SAM" id="Phobius"/>
    </source>
</evidence>
<feature type="transmembrane region" description="Helical" evidence="1">
    <location>
        <begin position="58"/>
        <end position="80"/>
    </location>
</feature>
<sequence>MEYNSPKFKKWLDKLQQESWQLELIISGFAIYGLFAAYEPLEYNASLAMNSQKMIHGILWSIINTAIVILIFNLVIHVVLRGLWIGAIGLRYVSGDIDFDSLNYSERFTNYLKIKVGSFDKFISKLENLCSIVFALSFLMIFYVIAFYAILSFLGIFIFFLKEMVFIPKLALKILLIATLPIIIVGVIMVFIDFIGQGILKKKKWTSKIYFPFYKMFSYLTLSFLYRPLVYNFLDNKFSRKLILFIIPFYLTITILTSFDDIKSNYLSNDLKSSEFYSNLHNYEDKIIEKNNFVRIASIPSQAIRTPYLKVFLLFNEDMESYIFEANNNLKPESDKRGLSITFFDQFLQGFNGTYYNGLENNSIIPQYIETFNIIYNLEIDGKAYKSEFVISNHNKDLLGFETYLDINNLGTGKHILTIKGPTKENEFDDKSQTIEKIMATIPFWYFPENSTPTNIRNTSMQLDSITSK</sequence>
<feature type="transmembrane region" description="Helical" evidence="1">
    <location>
        <begin position="242"/>
        <end position="259"/>
    </location>
</feature>
<feature type="transmembrane region" description="Helical" evidence="1">
    <location>
        <begin position="129"/>
        <end position="158"/>
    </location>
</feature>
<name>A0A1B7Z712_9FLAO</name>
<feature type="transmembrane region" description="Helical" evidence="1">
    <location>
        <begin position="213"/>
        <end position="230"/>
    </location>
</feature>
<dbReference type="Proteomes" id="UP000092164">
    <property type="component" value="Unassembled WGS sequence"/>
</dbReference>
<dbReference type="KEGG" id="mart:BTR34_03155"/>